<feature type="region of interest" description="Disordered" evidence="2">
    <location>
        <begin position="1"/>
        <end position="39"/>
    </location>
</feature>
<dbReference type="GO" id="GO:0045259">
    <property type="term" value="C:proton-transporting ATP synthase complex"/>
    <property type="evidence" value="ECO:0007669"/>
    <property type="project" value="UniProtKB-UniRule"/>
</dbReference>
<evidence type="ECO:0000313" key="4">
    <source>
        <dbReference type="EMBL" id="WCL55513.1"/>
    </source>
</evidence>
<dbReference type="Pfam" id="PF09527">
    <property type="entry name" value="ATPase_gene1"/>
    <property type="match status" value="1"/>
</dbReference>
<keyword evidence="1 3" id="KW-0472">Membrane</keyword>
<feature type="compositionally biased region" description="Basic and acidic residues" evidence="2">
    <location>
        <begin position="1"/>
        <end position="24"/>
    </location>
</feature>
<dbReference type="InterPro" id="IPR032820">
    <property type="entry name" value="ATPase_put"/>
</dbReference>
<dbReference type="AlphaFoldDB" id="A0AAF0BIK2"/>
<keyword evidence="1" id="KW-0406">Ion transport</keyword>
<feature type="transmembrane region" description="Helical" evidence="3">
    <location>
        <begin position="45"/>
        <end position="67"/>
    </location>
</feature>
<dbReference type="PIRSF" id="PIRSF032126">
    <property type="entry name" value="F0F1_ATP_synthase_subunit_I"/>
    <property type="match status" value="1"/>
</dbReference>
<dbReference type="Proteomes" id="UP001217500">
    <property type="component" value="Chromosome"/>
</dbReference>
<name>A0AAF0BIK2_9PROT</name>
<dbReference type="EMBL" id="CP116805">
    <property type="protein sequence ID" value="WCL55513.1"/>
    <property type="molecule type" value="Genomic_DNA"/>
</dbReference>
<organism evidence="4 5">
    <name type="scientific">Gimibacter soli</name>
    <dbReference type="NCBI Taxonomy" id="3024400"/>
    <lineage>
        <taxon>Bacteria</taxon>
        <taxon>Pseudomonadati</taxon>
        <taxon>Pseudomonadota</taxon>
        <taxon>Alphaproteobacteria</taxon>
        <taxon>Kordiimonadales</taxon>
        <taxon>Temperatibacteraceae</taxon>
        <taxon>Gimibacter</taxon>
    </lineage>
</organism>
<evidence type="ECO:0000313" key="5">
    <source>
        <dbReference type="Proteomes" id="UP001217500"/>
    </source>
</evidence>
<evidence type="ECO:0000256" key="3">
    <source>
        <dbReference type="SAM" id="Phobius"/>
    </source>
</evidence>
<accession>A0AAF0BIK2</accession>
<reference evidence="4" key="1">
    <citation type="submission" date="2023-01" db="EMBL/GenBank/DDBJ databases">
        <title>The genome sequence of Kordiimonadaceae bacterium 6D33.</title>
        <authorList>
            <person name="Liu Y."/>
        </authorList>
    </citation>
    <scope>NUCLEOTIDE SEQUENCE</scope>
    <source>
        <strain evidence="4">6D33</strain>
    </source>
</reference>
<dbReference type="GO" id="GO:1902600">
    <property type="term" value="P:proton transmembrane transport"/>
    <property type="evidence" value="ECO:0007669"/>
    <property type="project" value="UniProtKB-KW"/>
</dbReference>
<gene>
    <name evidence="4" type="ORF">PH603_07035</name>
</gene>
<feature type="transmembrane region" description="Helical" evidence="3">
    <location>
        <begin position="73"/>
        <end position="90"/>
    </location>
</feature>
<evidence type="ECO:0000256" key="1">
    <source>
        <dbReference type="PIRNR" id="PIRNR032126"/>
    </source>
</evidence>
<dbReference type="KEGG" id="gso:PH603_07035"/>
<dbReference type="RefSeq" id="WP_289505335.1">
    <property type="nucleotide sequence ID" value="NZ_CP116805.1"/>
</dbReference>
<keyword evidence="1" id="KW-0813">Transport</keyword>
<keyword evidence="3" id="KW-1133">Transmembrane helix</keyword>
<dbReference type="InterPro" id="IPR016989">
    <property type="entry name" value="Atp1_alphaprobac"/>
</dbReference>
<protein>
    <recommendedName>
        <fullName evidence="1">ATP synthase protein I</fullName>
    </recommendedName>
</protein>
<evidence type="ECO:0000256" key="2">
    <source>
        <dbReference type="SAM" id="MobiDB-lite"/>
    </source>
</evidence>
<keyword evidence="5" id="KW-1185">Reference proteome</keyword>
<keyword evidence="3" id="KW-0812">Transmembrane</keyword>
<keyword evidence="1" id="KW-0375">Hydrogen ion transport</keyword>
<sequence>MADEDRDARLTSLEERLRKARGDDPAETQGDGAAPDGSRSNALGIAFRIGVDLVVGAIVGAIIGYAIDGWLETKPLFLIVFLILGFAAGIRNIMREAIKLQGPDDGQA</sequence>
<comment type="similarity">
    <text evidence="1">Belongs to the bacterial AtpI family.</text>
</comment>
<proteinExistence type="inferred from homology"/>
<comment type="function">
    <text evidence="1">A possible function for this protein is to guide the assembly of the membrane sector of the ATPase enzyme complex.</text>
</comment>